<protein>
    <submittedName>
        <fullName evidence="3">NOA1</fullName>
    </submittedName>
</protein>
<evidence type="ECO:0000313" key="3">
    <source>
        <dbReference type="EMBL" id="CAG2254789.1"/>
    </source>
</evidence>
<dbReference type="InterPro" id="IPR052807">
    <property type="entry name" value="Mito_transl_resp_regulator"/>
</dbReference>
<comment type="caution">
    <text evidence="3">The sequence shown here is derived from an EMBL/GenBank/DDBJ whole genome shotgun (WGS) entry which is preliminary data.</text>
</comment>
<evidence type="ECO:0000313" key="4">
    <source>
        <dbReference type="Proteomes" id="UP000683360"/>
    </source>
</evidence>
<dbReference type="Pfam" id="PF00386">
    <property type="entry name" value="C1q"/>
    <property type="match status" value="1"/>
</dbReference>
<dbReference type="EMBL" id="CAJPWZ010003251">
    <property type="protein sequence ID" value="CAG2254789.1"/>
    <property type="molecule type" value="Genomic_DNA"/>
</dbReference>
<dbReference type="InterPro" id="IPR001073">
    <property type="entry name" value="C1q_dom"/>
</dbReference>
<organism evidence="3 4">
    <name type="scientific">Mytilus edulis</name>
    <name type="common">Blue mussel</name>
    <dbReference type="NCBI Taxonomy" id="6550"/>
    <lineage>
        <taxon>Eukaryota</taxon>
        <taxon>Metazoa</taxon>
        <taxon>Spiralia</taxon>
        <taxon>Lophotrochozoa</taxon>
        <taxon>Mollusca</taxon>
        <taxon>Bivalvia</taxon>
        <taxon>Autobranchia</taxon>
        <taxon>Pteriomorphia</taxon>
        <taxon>Mytilida</taxon>
        <taxon>Mytiloidea</taxon>
        <taxon>Mytilidae</taxon>
        <taxon>Mytilinae</taxon>
        <taxon>Mytilus</taxon>
    </lineage>
</organism>
<dbReference type="PANTHER" id="PTHR46406:SF1">
    <property type="entry name" value="NITRIC OXIDE-ASSOCIATED PROTEIN 1"/>
    <property type="match status" value="1"/>
</dbReference>
<evidence type="ECO:0000256" key="1">
    <source>
        <dbReference type="SAM" id="Coils"/>
    </source>
</evidence>
<reference evidence="3" key="1">
    <citation type="submission" date="2021-03" db="EMBL/GenBank/DDBJ databases">
        <authorList>
            <person name="Bekaert M."/>
        </authorList>
    </citation>
    <scope>NUCLEOTIDE SEQUENCE</scope>
</reference>
<keyword evidence="4" id="KW-1185">Reference proteome</keyword>
<proteinExistence type="predicted"/>
<feature type="domain" description="C1q" evidence="2">
    <location>
        <begin position="240"/>
        <end position="375"/>
    </location>
</feature>
<dbReference type="OrthoDB" id="6160752at2759"/>
<dbReference type="PANTHER" id="PTHR46406">
    <property type="entry name" value="NITRIC OXIDE-ASSOCIATED PROTEIN 1"/>
    <property type="match status" value="1"/>
</dbReference>
<dbReference type="PROSITE" id="PS50871">
    <property type="entry name" value="C1Q"/>
    <property type="match status" value="1"/>
</dbReference>
<dbReference type="SUPFAM" id="SSF49842">
    <property type="entry name" value="TNF-like"/>
    <property type="match status" value="1"/>
</dbReference>
<gene>
    <name evidence="3" type="ORF">MEDL_66125</name>
</gene>
<evidence type="ECO:0000259" key="2">
    <source>
        <dbReference type="PROSITE" id="PS50871"/>
    </source>
</evidence>
<dbReference type="Proteomes" id="UP000683360">
    <property type="component" value="Unassembled WGS sequence"/>
</dbReference>
<dbReference type="AlphaFoldDB" id="A0A8S3VAM5"/>
<keyword evidence="1" id="KW-0175">Coiled coil</keyword>
<feature type="coiled-coil region" evidence="1">
    <location>
        <begin position="62"/>
        <end position="125"/>
    </location>
</feature>
<dbReference type="InterPro" id="IPR008983">
    <property type="entry name" value="Tumour_necrosis_fac-like_dom"/>
</dbReference>
<dbReference type="SMART" id="SM00110">
    <property type="entry name" value="C1Q"/>
    <property type="match status" value="1"/>
</dbReference>
<dbReference type="Gene3D" id="2.60.120.40">
    <property type="match status" value="1"/>
</dbReference>
<accession>A0A8S3VAM5</accession>
<sequence>MQSTPASQITDKHYNFLLDMLIEERQSRRNLEVFITKLQSDVSHLQLCGCTGTSITSPVNNTAALETKFKTLNSKFEKLENEYSVVVNRSIQLENELFDLKNLKLNSLQKDLETLKVQSTQLKSDYSLVVNKSDQLESELQEVKQLKSVSDLQIVLNLQKQANDLSQEIGQTNNRQRAIISDNNARKQDFLALLQKVITSERQMQTMNNKTVSIGAGLQTIEASLLAMNRSIQHQYNGMANKAVPAFAASLTHSATYSSGEIMKFDKVWTNIGSGYDPNTGVFTAPEAGVYQFACTIMRYTEDVGAFLFRNEMKTVAIWPSNYNNLDMGTLNVVLQLQKADRVPIGDEERLDSIPSLVGREYHLTNFVSNDHAIADIQLSSLGWVSVTKSENSDVRLRAYTPGARGLYLREPALLPNIKAFRGKRIGGKQEYRIQPPKML</sequence>
<name>A0A8S3VAM5_MYTED</name>
<dbReference type="PRINTS" id="PR00007">
    <property type="entry name" value="COMPLEMNTC1Q"/>
</dbReference>